<feature type="region of interest" description="Disordered" evidence="1">
    <location>
        <begin position="1"/>
        <end position="38"/>
    </location>
</feature>
<dbReference type="EMBL" id="CAKOGP040002380">
    <property type="protein sequence ID" value="CAJ1968409.1"/>
    <property type="molecule type" value="Genomic_DNA"/>
</dbReference>
<sequence>MKSPSSSSNPKTKAAAAAAVEEGEKNQDEGGDASPANLRLDKLPQDAMSQVLAHCCSDFSTILNLANASEVFQATIYNQNWNCHRCSDPLFVGSCLETNKHAKPFFCGVCHKKICGESIDYDRRYCRPQKCDGCGKIECYDCQQAHMQDSDGYGTENYCEECQAEFEFGMGGC</sequence>
<organism evidence="2 3">
    <name type="scientific">Cylindrotheca closterium</name>
    <dbReference type="NCBI Taxonomy" id="2856"/>
    <lineage>
        <taxon>Eukaryota</taxon>
        <taxon>Sar</taxon>
        <taxon>Stramenopiles</taxon>
        <taxon>Ochrophyta</taxon>
        <taxon>Bacillariophyta</taxon>
        <taxon>Bacillariophyceae</taxon>
        <taxon>Bacillariophycidae</taxon>
        <taxon>Bacillariales</taxon>
        <taxon>Bacillariaceae</taxon>
        <taxon>Cylindrotheca</taxon>
    </lineage>
</organism>
<evidence type="ECO:0000256" key="1">
    <source>
        <dbReference type="SAM" id="MobiDB-lite"/>
    </source>
</evidence>
<dbReference type="AlphaFoldDB" id="A0AAD2GBK0"/>
<keyword evidence="3" id="KW-1185">Reference proteome</keyword>
<evidence type="ECO:0000313" key="2">
    <source>
        <dbReference type="EMBL" id="CAJ1968409.1"/>
    </source>
</evidence>
<proteinExistence type="predicted"/>
<reference evidence="2" key="1">
    <citation type="submission" date="2023-08" db="EMBL/GenBank/DDBJ databases">
        <authorList>
            <person name="Audoor S."/>
            <person name="Bilcke G."/>
        </authorList>
    </citation>
    <scope>NUCLEOTIDE SEQUENCE</scope>
</reference>
<feature type="compositionally biased region" description="Low complexity" evidence="1">
    <location>
        <begin position="1"/>
        <end position="19"/>
    </location>
</feature>
<comment type="caution">
    <text evidence="2">The sequence shown here is derived from an EMBL/GenBank/DDBJ whole genome shotgun (WGS) entry which is preliminary data.</text>
</comment>
<accession>A0AAD2GBK0</accession>
<protein>
    <submittedName>
        <fullName evidence="2">Uncharacterized protein</fullName>
    </submittedName>
</protein>
<name>A0AAD2GBK0_9STRA</name>
<evidence type="ECO:0000313" key="3">
    <source>
        <dbReference type="Proteomes" id="UP001295423"/>
    </source>
</evidence>
<gene>
    <name evidence="2" type="ORF">CYCCA115_LOCUS23225</name>
</gene>
<dbReference type="Proteomes" id="UP001295423">
    <property type="component" value="Unassembled WGS sequence"/>
</dbReference>